<dbReference type="PROSITE" id="PS51257">
    <property type="entry name" value="PROKAR_LIPOPROTEIN"/>
    <property type="match status" value="1"/>
</dbReference>
<keyword evidence="1" id="KW-0732">Signal</keyword>
<feature type="signal peptide" evidence="1">
    <location>
        <begin position="1"/>
        <end position="25"/>
    </location>
</feature>
<dbReference type="AlphaFoldDB" id="A0A011PIF9"/>
<accession>A0A011PIF9</accession>
<feature type="chain" id="PRO_5001462884" description="Tetratricopeptide repeat protein" evidence="1">
    <location>
        <begin position="26"/>
        <end position="505"/>
    </location>
</feature>
<reference evidence="2" key="1">
    <citation type="submission" date="2014-02" db="EMBL/GenBank/DDBJ databases">
        <title>Expanding our view of genomic diversity in Candidatus Accumulibacter clades.</title>
        <authorList>
            <person name="Skennerton C.T."/>
            <person name="Barr J.J."/>
            <person name="Slater F.R."/>
            <person name="Bond P.L."/>
            <person name="Tyson G.W."/>
        </authorList>
    </citation>
    <scope>NUCLEOTIDE SEQUENCE [LARGE SCALE GENOMIC DNA]</scope>
</reference>
<dbReference type="PATRIC" id="fig|1454001.3.peg.2831"/>
<gene>
    <name evidence="2" type="ORF">AW08_02778</name>
</gene>
<proteinExistence type="predicted"/>
<protein>
    <recommendedName>
        <fullName evidence="4">Tetratricopeptide repeat protein</fullName>
    </recommendedName>
</protein>
<evidence type="ECO:0008006" key="4">
    <source>
        <dbReference type="Google" id="ProtNLM"/>
    </source>
</evidence>
<evidence type="ECO:0000256" key="1">
    <source>
        <dbReference type="SAM" id="SignalP"/>
    </source>
</evidence>
<name>A0A011PIF9_9PROT</name>
<dbReference type="EMBL" id="JFAX01000017">
    <property type="protein sequence ID" value="EXI66039.1"/>
    <property type="molecule type" value="Genomic_DNA"/>
</dbReference>
<dbReference type="Proteomes" id="UP000020218">
    <property type="component" value="Unassembled WGS sequence"/>
</dbReference>
<sequence length="505" mass="55639">MTTRSTYRLILATYCLAMACCSAIAKEPISDVDGLIAADRWQEAARLIFLEARATNKHESAIVIGQARAGFVDDALDTINATHIASRSWLLMSLVHEAPSLSTEKRDELLRNALDSARGNAVGKWPNYLKSGDLARIALYYSGKGATSDAELIFSEAVTAAEKGLTEEGGGGFRQITELMRRAPAGEIKPWMLSVLPRSLNKTEDARSRAFACIDMVSVAARLQSRDLMAPFLDCSNSAIAKIRVAGMRMSAVEALATAKDEAGISNFAPSDSPFFEAIREARAGNTEKSYEIVSGLRQNLYVDHKGEAYEQVFSDAIRRGDLKTAVYLAERPAGQLAYREVSVWQRLAEKQIETGDRESASDSYGKASLAVGRISSSANIYFFDIQSVVRLAESMLRHGMKEEGRRTLLLVQPLLERISERRIDDRIKASIAVAEPLSRLGMRSEAKRLIRQAYFYAHSYDTERLHGDMEKARLLASIGQSISLYSKLGSSKSQEGITTFPPKK</sequence>
<evidence type="ECO:0000313" key="2">
    <source>
        <dbReference type="EMBL" id="EXI66039.1"/>
    </source>
</evidence>
<organism evidence="2 3">
    <name type="scientific">Candidatus Accumulibacter adjunctus</name>
    <dbReference type="NCBI Taxonomy" id="1454001"/>
    <lineage>
        <taxon>Bacteria</taxon>
        <taxon>Pseudomonadati</taxon>
        <taxon>Pseudomonadota</taxon>
        <taxon>Betaproteobacteria</taxon>
        <taxon>Candidatus Accumulibacter</taxon>
    </lineage>
</organism>
<comment type="caution">
    <text evidence="2">The sequence shown here is derived from an EMBL/GenBank/DDBJ whole genome shotgun (WGS) entry which is preliminary data.</text>
</comment>
<evidence type="ECO:0000313" key="3">
    <source>
        <dbReference type="Proteomes" id="UP000020218"/>
    </source>
</evidence>
<keyword evidence="3" id="KW-1185">Reference proteome</keyword>